<keyword evidence="1" id="KW-1133">Transmembrane helix</keyword>
<protein>
    <submittedName>
        <fullName evidence="2">DUF1499 domain-containing protein</fullName>
    </submittedName>
</protein>
<dbReference type="Proteomes" id="UP000321595">
    <property type="component" value="Chromosome"/>
</dbReference>
<evidence type="ECO:0000313" key="3">
    <source>
        <dbReference type="Proteomes" id="UP000321595"/>
    </source>
</evidence>
<organism evidence="2 3">
    <name type="scientific">Microvenator marinus</name>
    <dbReference type="NCBI Taxonomy" id="2600177"/>
    <lineage>
        <taxon>Bacteria</taxon>
        <taxon>Deltaproteobacteria</taxon>
        <taxon>Bradymonadales</taxon>
        <taxon>Microvenatoraceae</taxon>
        <taxon>Microvenator</taxon>
    </lineage>
</organism>
<dbReference type="AlphaFoldDB" id="A0A5B8XW41"/>
<proteinExistence type="predicted"/>
<sequence length="153" mass="16954">MVKSKVLITVALIVGILITGVLVTATIWPVINDVETGATPEYPDILPQFYNAEPLRVYEESLGAVKSMENWKVVSTDAQTYQIVAERSTRLGFVDDVLIYVEPVTDFATQIRVRSTSRVGRGDFGQNARNIKEFFGAVDERIGALKFDPSKAE</sequence>
<dbReference type="Pfam" id="PF07386">
    <property type="entry name" value="DUF1499"/>
    <property type="match status" value="1"/>
</dbReference>
<keyword evidence="1" id="KW-0812">Transmembrane</keyword>
<evidence type="ECO:0000256" key="1">
    <source>
        <dbReference type="SAM" id="Phobius"/>
    </source>
</evidence>
<evidence type="ECO:0000313" key="2">
    <source>
        <dbReference type="EMBL" id="QED29760.1"/>
    </source>
</evidence>
<dbReference type="InterPro" id="IPR010865">
    <property type="entry name" value="DUF1499"/>
</dbReference>
<keyword evidence="3" id="KW-1185">Reference proteome</keyword>
<dbReference type="EMBL" id="CP042467">
    <property type="protein sequence ID" value="QED29760.1"/>
    <property type="molecule type" value="Genomic_DNA"/>
</dbReference>
<gene>
    <name evidence="2" type="ORF">FRD01_21500</name>
</gene>
<reference evidence="2 3" key="1">
    <citation type="submission" date="2019-08" db="EMBL/GenBank/DDBJ databases">
        <authorList>
            <person name="Liang Q."/>
        </authorList>
    </citation>
    <scope>NUCLEOTIDE SEQUENCE [LARGE SCALE GENOMIC DNA]</scope>
    <source>
        <strain evidence="2 3">V1718</strain>
    </source>
</reference>
<accession>A0A5B8XW41</accession>
<name>A0A5B8XW41_9DELT</name>
<dbReference type="OrthoDB" id="1523552at2"/>
<keyword evidence="1" id="KW-0472">Membrane</keyword>
<dbReference type="KEGG" id="bbae:FRD01_21500"/>
<dbReference type="RefSeq" id="WP_146962993.1">
    <property type="nucleotide sequence ID" value="NZ_CP042467.1"/>
</dbReference>
<feature type="transmembrane region" description="Helical" evidence="1">
    <location>
        <begin position="7"/>
        <end position="31"/>
    </location>
</feature>